<organism evidence="1">
    <name type="scientific">Caldiarchaeum subterraneum</name>
    <dbReference type="NCBI Taxonomy" id="311458"/>
    <lineage>
        <taxon>Archaea</taxon>
        <taxon>Nitrososphaerota</taxon>
        <taxon>Candidatus Caldarchaeales</taxon>
        <taxon>Candidatus Caldarchaeaceae</taxon>
        <taxon>Candidatus Caldarchaeum</taxon>
    </lineage>
</organism>
<gene>
    <name evidence="1" type="ORF">ENM11_05235</name>
</gene>
<protein>
    <submittedName>
        <fullName evidence="1">DUF61 family protein</fullName>
    </submittedName>
</protein>
<proteinExistence type="predicted"/>
<reference evidence="1" key="1">
    <citation type="journal article" date="2020" name="mSystems">
        <title>Genome- and Community-Level Interaction Insights into Carbon Utilization and Element Cycling Functions of Hydrothermarchaeota in Hydrothermal Sediment.</title>
        <authorList>
            <person name="Zhou Z."/>
            <person name="Liu Y."/>
            <person name="Xu W."/>
            <person name="Pan J."/>
            <person name="Luo Z.H."/>
            <person name="Li M."/>
        </authorList>
    </citation>
    <scope>NUCLEOTIDE SEQUENCE [LARGE SCALE GENOMIC DNA]</scope>
    <source>
        <strain evidence="1">SpSt-1056</strain>
    </source>
</reference>
<dbReference type="EMBL" id="DRWN01000040">
    <property type="protein sequence ID" value="HHK68541.1"/>
    <property type="molecule type" value="Genomic_DNA"/>
</dbReference>
<dbReference type="InterPro" id="IPR002746">
    <property type="entry name" value="UPF0216"/>
</dbReference>
<sequence>MNCSTLIFSAHRNQQRPIKLIKLKRMLSNGGMLERIDSFLSNILKTVNESVPRRVIRYREIVSSGVYSVETVGGGLHHFDPQEVKKIGEELPSEILDQLHLPFIFVKNTELEESVYLIRVYGSEVEAFQKLMNVKTLPRSSRGPYTYKPLVAEFINRYPSLAVMGYL</sequence>
<dbReference type="AlphaFoldDB" id="A0A7C5LCQ6"/>
<name>A0A7C5LCQ6_CALS0</name>
<comment type="caution">
    <text evidence="1">The sequence shown here is derived from an EMBL/GenBank/DDBJ whole genome shotgun (WGS) entry which is preliminary data.</text>
</comment>
<dbReference type="Pfam" id="PF01886">
    <property type="entry name" value="DUF61"/>
    <property type="match status" value="1"/>
</dbReference>
<evidence type="ECO:0000313" key="1">
    <source>
        <dbReference type="EMBL" id="HHK68541.1"/>
    </source>
</evidence>
<accession>A0A7C5LCQ6</accession>